<feature type="compositionally biased region" description="Low complexity" evidence="1">
    <location>
        <begin position="670"/>
        <end position="690"/>
    </location>
</feature>
<keyword evidence="2" id="KW-0812">Transmembrane</keyword>
<gene>
    <name evidence="3" type="ORF">H340_20428</name>
</gene>
<proteinExistence type="predicted"/>
<dbReference type="PATRIC" id="fig|1223523.3.peg.4161"/>
<dbReference type="EMBL" id="AORZ01000071">
    <property type="protein sequence ID" value="EME98629.1"/>
    <property type="molecule type" value="Genomic_DNA"/>
</dbReference>
<dbReference type="Proteomes" id="UP000011740">
    <property type="component" value="Unassembled WGS sequence"/>
</dbReference>
<evidence type="ECO:0000313" key="4">
    <source>
        <dbReference type="Proteomes" id="UP000011740"/>
    </source>
</evidence>
<feature type="region of interest" description="Disordered" evidence="1">
    <location>
        <begin position="1233"/>
        <end position="1280"/>
    </location>
</feature>
<organism evidence="3 4">
    <name type="scientific">Streptomyces mobaraensis (strain ATCC 29032 / DSM 40847 / JCM 4168 / NBRC 13819 / NCIMB 11159 / IPCR 16-22)</name>
    <dbReference type="NCBI Taxonomy" id="1223523"/>
    <lineage>
        <taxon>Bacteria</taxon>
        <taxon>Bacillati</taxon>
        <taxon>Actinomycetota</taxon>
        <taxon>Actinomycetes</taxon>
        <taxon>Kitasatosporales</taxon>
        <taxon>Streptomycetaceae</taxon>
        <taxon>Streptomyces</taxon>
    </lineage>
</organism>
<feature type="compositionally biased region" description="Low complexity" evidence="1">
    <location>
        <begin position="765"/>
        <end position="778"/>
    </location>
</feature>
<feature type="region of interest" description="Disordered" evidence="1">
    <location>
        <begin position="1148"/>
        <end position="1194"/>
    </location>
</feature>
<dbReference type="STRING" id="1223523.H340_20428"/>
<feature type="compositionally biased region" description="Low complexity" evidence="1">
    <location>
        <begin position="871"/>
        <end position="880"/>
    </location>
</feature>
<keyword evidence="2" id="KW-1133">Transmembrane helix</keyword>
<sequence>MGRRGVPRTLTDRAPLTPGRELAHSVTDSARDVLHPVITIGRGLRSLAAAGRRGWARTPRDRRGAALLLAASCMLIVALIPYGPPLAAAALLAAGAWRGRDRATAPTARQDPVEGRLQALYEALVPYFSSPLDPTPLYSHGGVWRQAFDDHAFDDEGRLVALRLRYPAYFTDGESEARARIEHLLQTKAGRGREYRFVWDEEEGVLDLSVLPALPVGIRAQRFVTAPGEVLLGFTDPEAVQRTLPVTDGNGTRDVPPVIWRTGQRSSEPHLLALGRPASGVTTLLRSVLLQALHHGDVVIVDGGGAGEYACLAGREGVLAVESAPPGATAALEWAAQETQRRLVATNTARQQGRPAPEDVRRPLWIVVDRPAALSALAAGEGRPDPQELLQVPLRHGRAANVTVALGEQLESERLLTEAVLAHTRARVVLGPVPAGQVRGTLGELPQTTPVNELPPGRGYARLGTGPVHRLQVPATPDPYDEGAPEPHRRAVADLLPPWPPTERLAAPAAHPPSRPPEPYAEGTGADPAADAGRPPTDGTGAHPGGWVHASAPRNASAHYPANAPGPLFTNGPAPGAEAPSGNDAAAYLPPDASGHHPANGPCTHFTNDPPPGAEAPPRNDAGAYLPPDTSGHQPVNAQGAHFTDCPAPGAEAPSRNNAAAYLPPDGRGHAPATGGAPPQAAGGHPVGGPDPEGPRFAGTRAEAPPRASAYPPADGPYDRSRAFGSAASYAPPEAAGRYPADAPGTRLTDDPTPGAGASQTSAYPAADGTAAGPDGWGRAPANGAYPAAPDASGRYPADGSGRYAMDPSSPEYAMDPPSPESARHAGHPPVDGFGPYAASPPVHDGARRADGHAGSPGHRRADGMGHAPTADASAGFPPAGSGGDGAWDAGHRQDAPGGPRADRPGHFPVDPSLHGGSRRAGHRQEATSTGGGRHTADPSVRTSTGRHASPAAPTAYAPAHVYPVGGQDPYRAGAQGDFTADPANPADPAAPSGHERARRVGRHGSAAGHQAGGLGEPGHRLVGDRPGDGERQPYVPFEGAVHPEPRTGRHAYPQPFADLGDPRAGQSPGAYPQGEAALRDGELPVGQPRFERRDDRVPAVEHFGAAGGDGLLPTAGVQQPGDGELFQYGGAQVGIGAGRDQAADHFGGGAYPADPQPGPERLAGGAHGDHRAAGRVEGADGAGHGQPGFQGEVGHGLVGDQYGAGGPRRLDEFAPLGLGGEGAGGVVEVGDHVGQPGGGVPQDLAPGGQVPAAEPVGHADGYEPGPGLTQQLKDIGVRR</sequence>
<feature type="compositionally biased region" description="Low complexity" evidence="1">
    <location>
        <begin position="948"/>
        <end position="965"/>
    </location>
</feature>
<dbReference type="Gene3D" id="3.40.50.300">
    <property type="entry name" value="P-loop containing nucleotide triphosphate hydrolases"/>
    <property type="match status" value="1"/>
</dbReference>
<dbReference type="eggNOG" id="COG1674">
    <property type="taxonomic scope" value="Bacteria"/>
</dbReference>
<comment type="caution">
    <text evidence="3">The sequence shown here is derived from an EMBL/GenBank/DDBJ whole genome shotgun (WGS) entry which is preliminary data.</text>
</comment>
<evidence type="ECO:0008006" key="5">
    <source>
        <dbReference type="Google" id="ProtNLM"/>
    </source>
</evidence>
<dbReference type="AlphaFoldDB" id="M3BGA7"/>
<reference evidence="3 4" key="1">
    <citation type="journal article" date="2013" name="Genome Announc.">
        <title>Whole-Genome Shotgun Assembly and Analysis of the Genome of Streptomyces mobaraensis DSM 40847, a Strain for Industrial Production of Microbial Transglutaminase.</title>
        <authorList>
            <person name="Yang H."/>
            <person name="He T."/>
            <person name="Wu W."/>
            <person name="Zhu W."/>
            <person name="Lu B."/>
            <person name="Sun W."/>
        </authorList>
    </citation>
    <scope>NUCLEOTIDE SEQUENCE [LARGE SCALE GENOMIC DNA]</scope>
    <source>
        <strain evidence="3 4">DSM 40847</strain>
    </source>
</reference>
<evidence type="ECO:0000256" key="1">
    <source>
        <dbReference type="SAM" id="MobiDB-lite"/>
    </source>
</evidence>
<dbReference type="InterPro" id="IPR027417">
    <property type="entry name" value="P-loop_NTPase"/>
</dbReference>
<feature type="region of interest" description="Disordered" evidence="1">
    <location>
        <begin position="440"/>
        <end position="1034"/>
    </location>
</feature>
<keyword evidence="2" id="KW-0472">Membrane</keyword>
<feature type="transmembrane region" description="Helical" evidence="2">
    <location>
        <begin position="65"/>
        <end position="83"/>
    </location>
</feature>
<feature type="compositionally biased region" description="Low complexity" evidence="1">
    <location>
        <begin position="520"/>
        <end position="539"/>
    </location>
</feature>
<accession>M3BGA7</accession>
<protein>
    <recommendedName>
        <fullName evidence="5">FtsK domain-containing protein</fullName>
    </recommendedName>
</protein>
<feature type="compositionally biased region" description="Basic and acidic residues" evidence="1">
    <location>
        <begin position="890"/>
        <end position="906"/>
    </location>
</feature>
<feature type="compositionally biased region" description="Gly residues" evidence="1">
    <location>
        <begin position="1181"/>
        <end position="1194"/>
    </location>
</feature>
<evidence type="ECO:0000256" key="2">
    <source>
        <dbReference type="SAM" id="Phobius"/>
    </source>
</evidence>
<feature type="compositionally biased region" description="Low complexity" evidence="1">
    <location>
        <begin position="981"/>
        <end position="992"/>
    </location>
</feature>
<dbReference type="SUPFAM" id="SSF52540">
    <property type="entry name" value="P-loop containing nucleoside triphosphate hydrolases"/>
    <property type="match status" value="1"/>
</dbReference>
<name>M3BGA7_STRM1</name>
<feature type="compositionally biased region" description="Basic and acidic residues" evidence="1">
    <location>
        <begin position="1018"/>
        <end position="1032"/>
    </location>
</feature>
<feature type="compositionally biased region" description="Pro residues" evidence="1">
    <location>
        <begin position="510"/>
        <end position="519"/>
    </location>
</feature>
<evidence type="ECO:0000313" key="3">
    <source>
        <dbReference type="EMBL" id="EME98629.1"/>
    </source>
</evidence>
<feature type="compositionally biased region" description="Basic and acidic residues" evidence="1">
    <location>
        <begin position="1168"/>
        <end position="1179"/>
    </location>
</feature>